<accession>A0A9Q3ZNF2</accession>
<keyword evidence="1" id="KW-0732">Signal</keyword>
<evidence type="ECO:0000313" key="3">
    <source>
        <dbReference type="Proteomes" id="UP000813672"/>
    </source>
</evidence>
<protein>
    <recommendedName>
        <fullName evidence="4">Lipoprotein</fullName>
    </recommendedName>
</protein>
<proteinExistence type="predicted"/>
<feature type="chain" id="PRO_5040123089" description="Lipoprotein" evidence="1">
    <location>
        <begin position="30"/>
        <end position="110"/>
    </location>
</feature>
<evidence type="ECO:0000256" key="1">
    <source>
        <dbReference type="SAM" id="SignalP"/>
    </source>
</evidence>
<sequence>MRKELAMIKPLLGALAGFDLILSAGTATAQSCAARAAIVDRLQQKYSERLAAGGLQPLSDGASVIELWASSETGTFTVLLTRASGISCIVAAGTDYFQTPDTQPVPDIPS</sequence>
<comment type="caution">
    <text evidence="2">The sequence shown here is derived from an EMBL/GenBank/DDBJ whole genome shotgun (WGS) entry which is preliminary data.</text>
</comment>
<name>A0A9Q3ZNF2_9RHOB</name>
<gene>
    <name evidence="2" type="ORF">KBY27_16415</name>
</gene>
<organism evidence="2 3">
    <name type="scientific">Ruegeria pomeroyi</name>
    <dbReference type="NCBI Taxonomy" id="89184"/>
    <lineage>
        <taxon>Bacteria</taxon>
        <taxon>Pseudomonadati</taxon>
        <taxon>Pseudomonadota</taxon>
        <taxon>Alphaproteobacteria</taxon>
        <taxon>Rhodobacterales</taxon>
        <taxon>Roseobacteraceae</taxon>
        <taxon>Ruegeria</taxon>
    </lineage>
</organism>
<dbReference type="AlphaFoldDB" id="A0A9Q3ZNF2"/>
<dbReference type="Proteomes" id="UP000813672">
    <property type="component" value="Unassembled WGS sequence"/>
</dbReference>
<dbReference type="PROSITE" id="PS51257">
    <property type="entry name" value="PROKAR_LIPOPROTEIN"/>
    <property type="match status" value="1"/>
</dbReference>
<evidence type="ECO:0008006" key="4">
    <source>
        <dbReference type="Google" id="ProtNLM"/>
    </source>
</evidence>
<dbReference type="EMBL" id="JAGQAF010000010">
    <property type="protein sequence ID" value="MCE8539040.1"/>
    <property type="molecule type" value="Genomic_DNA"/>
</dbReference>
<evidence type="ECO:0000313" key="2">
    <source>
        <dbReference type="EMBL" id="MCE8539040.1"/>
    </source>
</evidence>
<reference evidence="2" key="1">
    <citation type="journal article" date="2021" name="Environ. Microbiol.">
        <title>Cryptic niche differentiation of novel sediment ecotypes of Rugeria pomeroyi correlates with nitrate respiration.</title>
        <authorList>
            <person name="Lin X."/>
            <person name="McNichol J."/>
            <person name="Chu X."/>
            <person name="Qian Y."/>
            <person name="Luo H."/>
        </authorList>
    </citation>
    <scope>NUCLEOTIDE SEQUENCE</scope>
    <source>
        <strain evidence="2">SZCCDBB064</strain>
    </source>
</reference>
<feature type="signal peptide" evidence="1">
    <location>
        <begin position="1"/>
        <end position="29"/>
    </location>
</feature>